<dbReference type="Proteomes" id="UP001597451">
    <property type="component" value="Unassembled WGS sequence"/>
</dbReference>
<dbReference type="InterPro" id="IPR029063">
    <property type="entry name" value="SAM-dependent_MTases_sf"/>
</dbReference>
<reference evidence="17" key="1">
    <citation type="journal article" date="2019" name="Int. J. Syst. Evol. Microbiol.">
        <title>The Global Catalogue of Microorganisms (GCM) 10K type strain sequencing project: providing services to taxonomists for standard genome sequencing and annotation.</title>
        <authorList>
            <consortium name="The Broad Institute Genomics Platform"/>
            <consortium name="The Broad Institute Genome Sequencing Center for Infectious Disease"/>
            <person name="Wu L."/>
            <person name="Ma J."/>
        </authorList>
    </citation>
    <scope>NUCLEOTIDE SEQUENCE [LARGE SCALE GENOMIC DNA]</scope>
    <source>
        <strain evidence="17">TISTR 1858</strain>
    </source>
</reference>
<evidence type="ECO:0000256" key="1">
    <source>
        <dbReference type="ARBA" id="ARBA00002724"/>
    </source>
</evidence>
<dbReference type="Gene3D" id="3.40.50.150">
    <property type="entry name" value="Vaccinia Virus protein VP39"/>
    <property type="match status" value="1"/>
</dbReference>
<evidence type="ECO:0000256" key="6">
    <source>
        <dbReference type="ARBA" id="ARBA00022552"/>
    </source>
</evidence>
<evidence type="ECO:0000256" key="12">
    <source>
        <dbReference type="ARBA" id="ARBA00031088"/>
    </source>
</evidence>
<dbReference type="InterPro" id="IPR035926">
    <property type="entry name" value="NusB-like_sf"/>
</dbReference>
<evidence type="ECO:0000313" key="17">
    <source>
        <dbReference type="Proteomes" id="UP001597451"/>
    </source>
</evidence>
<dbReference type="Gene3D" id="1.10.940.10">
    <property type="entry name" value="NusB-like"/>
    <property type="match status" value="1"/>
</dbReference>
<keyword evidence="17" id="KW-1185">Reference proteome</keyword>
<dbReference type="InterPro" id="IPR001678">
    <property type="entry name" value="MeTrfase_RsmB-F_NOP2_dom"/>
</dbReference>
<comment type="caution">
    <text evidence="16">The sequence shown here is derived from an EMBL/GenBank/DDBJ whole genome shotgun (WGS) entry which is preliminary data.</text>
</comment>
<dbReference type="Gene3D" id="3.30.70.1170">
    <property type="entry name" value="Sun protein, domain 3"/>
    <property type="match status" value="1"/>
</dbReference>
<dbReference type="InterPro" id="IPR018314">
    <property type="entry name" value="RsmB/NOL1/NOP2-like_CS"/>
</dbReference>
<dbReference type="GO" id="GO:0032259">
    <property type="term" value="P:methylation"/>
    <property type="evidence" value="ECO:0007669"/>
    <property type="project" value="UniProtKB-KW"/>
</dbReference>
<gene>
    <name evidence="16" type="primary">rsmB</name>
    <name evidence="16" type="ORF">ACFSUN_06000</name>
</gene>
<dbReference type="PROSITE" id="PS51686">
    <property type="entry name" value="SAM_MT_RSMB_NOP"/>
    <property type="match status" value="1"/>
</dbReference>
<dbReference type="EMBL" id="JBHUMX010000013">
    <property type="protein sequence ID" value="MFD2628334.1"/>
    <property type="molecule type" value="Genomic_DNA"/>
</dbReference>
<organism evidence="16 17">
    <name type="scientific">Oceanobacillus kapialis</name>
    <dbReference type="NCBI Taxonomy" id="481353"/>
    <lineage>
        <taxon>Bacteria</taxon>
        <taxon>Bacillati</taxon>
        <taxon>Bacillota</taxon>
        <taxon>Bacilli</taxon>
        <taxon>Bacillales</taxon>
        <taxon>Bacillaceae</taxon>
        <taxon>Oceanobacillus</taxon>
    </lineage>
</organism>
<evidence type="ECO:0000256" key="14">
    <source>
        <dbReference type="PROSITE-ProRule" id="PRU01023"/>
    </source>
</evidence>
<dbReference type="InterPro" id="IPR023267">
    <property type="entry name" value="RCMT"/>
</dbReference>
<feature type="binding site" evidence="14">
    <location>
        <position position="283"/>
    </location>
    <ligand>
        <name>S-adenosyl-L-methionine</name>
        <dbReference type="ChEBI" id="CHEBI:59789"/>
    </ligand>
</feature>
<protein>
    <recommendedName>
        <fullName evidence="4">16S rRNA (cytosine(967)-C(5))-methyltransferase</fullName>
        <ecNumber evidence="4">2.1.1.176</ecNumber>
    </recommendedName>
    <alternativeName>
        <fullName evidence="11">16S rRNA m5C967 methyltransferase</fullName>
    </alternativeName>
    <alternativeName>
        <fullName evidence="12">rRNA (cytosine-C(5)-)-methyltransferase RsmB</fullName>
    </alternativeName>
</protein>
<dbReference type="NCBIfam" id="TIGR00563">
    <property type="entry name" value="rsmB"/>
    <property type="match status" value="1"/>
</dbReference>
<feature type="domain" description="SAM-dependent MTase RsmB/NOP-type" evidence="15">
    <location>
        <begin position="170"/>
        <end position="448"/>
    </location>
</feature>
<comment type="subcellular location">
    <subcellularLocation>
        <location evidence="2">Cytoplasm</location>
    </subcellularLocation>
</comment>
<keyword evidence="6" id="KW-0698">rRNA processing</keyword>
<feature type="binding site" evidence="14">
    <location>
        <position position="329"/>
    </location>
    <ligand>
        <name>S-adenosyl-L-methionine</name>
        <dbReference type="ChEBI" id="CHEBI:59789"/>
    </ligand>
</feature>
<keyword evidence="7 14" id="KW-0489">Methyltransferase</keyword>
<dbReference type="Pfam" id="PF22458">
    <property type="entry name" value="RsmF-B_ferredox"/>
    <property type="match status" value="1"/>
</dbReference>
<feature type="active site" description="Nucleophile" evidence="14">
    <location>
        <position position="382"/>
    </location>
</feature>
<sequence length="449" mass="50974">MNNYQLRDTILDILIRIEKDNGFSHLLIDHELKKQRLQAKDEGLLTGIVYGTMQYKITLDYYLEHFIDQRKKLDLWVRMLLRMSVYQMVYLDKVPDHAIIHEAVELAKRRGHKGIASFVNGVLRSIQRKGVPTISSLTDDVIRLSVETSHPEWLVRRWVNAYGYTTAKEMCEMNVTKKHTAIRIQPMKLSRSEAMDRLKEEGFEVTASELSSQGIIIEKGNILKSSLFLNGEITIQDQSSMLVGELLLAEPGMQVLDACSAPGGKATHIAEKMLNKGRLEAHDLHKKKAKRVETKASDLGLSIIHASQADARNLKDKYKPESFDRILIDAPCSGLGVMRGKPEIKYHKQEADIERLAAIQLDILQSTAPLLKKDGLLIYSTCTVDTAENEGVVKRFLANNPEYIVDRAFFEDLPQSLKTTKGISEYGFQLFPQDVDSDGFFLTRIKREN</sequence>
<evidence type="ECO:0000313" key="16">
    <source>
        <dbReference type="EMBL" id="MFD2628334.1"/>
    </source>
</evidence>
<dbReference type="InterPro" id="IPR006027">
    <property type="entry name" value="NusB_RsmB_TIM44"/>
</dbReference>
<dbReference type="GO" id="GO:0008168">
    <property type="term" value="F:methyltransferase activity"/>
    <property type="evidence" value="ECO:0007669"/>
    <property type="project" value="UniProtKB-KW"/>
</dbReference>
<dbReference type="InterPro" id="IPR004573">
    <property type="entry name" value="rRNA_ssu_MeTfrase_B"/>
</dbReference>
<evidence type="ECO:0000259" key="15">
    <source>
        <dbReference type="PROSITE" id="PS51686"/>
    </source>
</evidence>
<evidence type="ECO:0000256" key="9">
    <source>
        <dbReference type="ARBA" id="ARBA00022691"/>
    </source>
</evidence>
<feature type="binding site" evidence="14">
    <location>
        <position position="310"/>
    </location>
    <ligand>
        <name>S-adenosyl-L-methionine</name>
        <dbReference type="ChEBI" id="CHEBI:59789"/>
    </ligand>
</feature>
<evidence type="ECO:0000256" key="2">
    <source>
        <dbReference type="ARBA" id="ARBA00004496"/>
    </source>
</evidence>
<comment type="function">
    <text evidence="1">Specifically methylates the cytosine at position 967 (m5C967) of 16S rRNA.</text>
</comment>
<comment type="similarity">
    <text evidence="3 14">Belongs to the class I-like SAM-binding methyltransferase superfamily. RsmB/NOP family.</text>
</comment>
<dbReference type="NCBIfam" id="NF011494">
    <property type="entry name" value="PRK14902.1"/>
    <property type="match status" value="1"/>
</dbReference>
<accession>A0ABW5PY77</accession>
<evidence type="ECO:0000256" key="8">
    <source>
        <dbReference type="ARBA" id="ARBA00022679"/>
    </source>
</evidence>
<dbReference type="CDD" id="cd02440">
    <property type="entry name" value="AdoMet_MTases"/>
    <property type="match status" value="1"/>
</dbReference>
<comment type="catalytic activity">
    <reaction evidence="13">
        <text>cytidine(967) in 16S rRNA + S-adenosyl-L-methionine = 5-methylcytidine(967) in 16S rRNA + S-adenosyl-L-homocysteine + H(+)</text>
        <dbReference type="Rhea" id="RHEA:42748"/>
        <dbReference type="Rhea" id="RHEA-COMP:10219"/>
        <dbReference type="Rhea" id="RHEA-COMP:10220"/>
        <dbReference type="ChEBI" id="CHEBI:15378"/>
        <dbReference type="ChEBI" id="CHEBI:57856"/>
        <dbReference type="ChEBI" id="CHEBI:59789"/>
        <dbReference type="ChEBI" id="CHEBI:74483"/>
        <dbReference type="ChEBI" id="CHEBI:82748"/>
        <dbReference type="EC" id="2.1.1.176"/>
    </reaction>
</comment>
<dbReference type="SUPFAM" id="SSF53335">
    <property type="entry name" value="S-adenosyl-L-methionine-dependent methyltransferases"/>
    <property type="match status" value="1"/>
</dbReference>
<evidence type="ECO:0000256" key="11">
    <source>
        <dbReference type="ARBA" id="ARBA00030399"/>
    </source>
</evidence>
<dbReference type="Pfam" id="PF01189">
    <property type="entry name" value="Methyltr_RsmB-F"/>
    <property type="match status" value="1"/>
</dbReference>
<evidence type="ECO:0000256" key="4">
    <source>
        <dbReference type="ARBA" id="ARBA00012140"/>
    </source>
</evidence>
<dbReference type="Pfam" id="PF01029">
    <property type="entry name" value="NusB"/>
    <property type="match status" value="1"/>
</dbReference>
<dbReference type="InterPro" id="IPR054728">
    <property type="entry name" value="RsmB-like_ferredoxin"/>
</dbReference>
<evidence type="ECO:0000256" key="3">
    <source>
        <dbReference type="ARBA" id="ARBA00007494"/>
    </source>
</evidence>
<dbReference type="RefSeq" id="WP_379561029.1">
    <property type="nucleotide sequence ID" value="NZ_JBHUMX010000013.1"/>
</dbReference>
<dbReference type="InterPro" id="IPR049560">
    <property type="entry name" value="MeTrfase_RsmB-F_NOP2_cat"/>
</dbReference>
<dbReference type="PANTHER" id="PTHR22807:SF53">
    <property type="entry name" value="RIBOSOMAL RNA SMALL SUBUNIT METHYLTRANSFERASE B-RELATED"/>
    <property type="match status" value="1"/>
</dbReference>
<dbReference type="PANTHER" id="PTHR22807">
    <property type="entry name" value="NOP2 YEAST -RELATED NOL1/NOP2/FMU SUN DOMAIN-CONTAINING"/>
    <property type="match status" value="1"/>
</dbReference>
<dbReference type="PRINTS" id="PR02008">
    <property type="entry name" value="RCMTFAMILY"/>
</dbReference>
<evidence type="ECO:0000256" key="10">
    <source>
        <dbReference type="ARBA" id="ARBA00022884"/>
    </source>
</evidence>
<keyword evidence="8 14" id="KW-0808">Transferase</keyword>
<dbReference type="SUPFAM" id="SSF48013">
    <property type="entry name" value="NusB-like"/>
    <property type="match status" value="1"/>
</dbReference>
<dbReference type="EC" id="2.1.1.176" evidence="4"/>
<keyword evidence="9 14" id="KW-0949">S-adenosyl-L-methionine</keyword>
<proteinExistence type="inferred from homology"/>
<evidence type="ECO:0000256" key="5">
    <source>
        <dbReference type="ARBA" id="ARBA00022490"/>
    </source>
</evidence>
<evidence type="ECO:0000256" key="7">
    <source>
        <dbReference type="ARBA" id="ARBA00022603"/>
    </source>
</evidence>
<keyword evidence="5" id="KW-0963">Cytoplasm</keyword>
<keyword evidence="10 14" id="KW-0694">RNA-binding</keyword>
<feature type="binding site" evidence="14">
    <location>
        <begin position="259"/>
        <end position="265"/>
    </location>
    <ligand>
        <name>S-adenosyl-L-methionine</name>
        <dbReference type="ChEBI" id="CHEBI:59789"/>
    </ligand>
</feature>
<evidence type="ECO:0000256" key="13">
    <source>
        <dbReference type="ARBA" id="ARBA00047283"/>
    </source>
</evidence>
<name>A0ABW5PY77_9BACI</name>
<dbReference type="PROSITE" id="PS01153">
    <property type="entry name" value="NOL1_NOP2_SUN"/>
    <property type="match status" value="1"/>
</dbReference>